<dbReference type="GO" id="GO:0008483">
    <property type="term" value="F:transaminase activity"/>
    <property type="evidence" value="ECO:0007669"/>
    <property type="project" value="UniProtKB-KW"/>
</dbReference>
<keyword evidence="3" id="KW-0808">Transferase</keyword>
<dbReference type="Gene3D" id="3.90.1200.10">
    <property type="match status" value="1"/>
</dbReference>
<dbReference type="GO" id="GO:0030170">
    <property type="term" value="F:pyridoxal phosphate binding"/>
    <property type="evidence" value="ECO:0007669"/>
    <property type="project" value="InterPro"/>
</dbReference>
<dbReference type="RefSeq" id="WP_128218167.1">
    <property type="nucleotide sequence ID" value="NZ_RBZY01000037.1"/>
</dbReference>
<name>A0A3S3LJ29_9MICO</name>
<dbReference type="PANTHER" id="PTHR45688:SF13">
    <property type="entry name" value="ALANINE--GLYOXYLATE AMINOTRANSFERASE 2-LIKE"/>
    <property type="match status" value="1"/>
</dbReference>
<dbReference type="InterPro" id="IPR015421">
    <property type="entry name" value="PyrdxlP-dep_Trfase_major"/>
</dbReference>
<organism evidence="3 4">
    <name type="scientific">Microbacterium enclense</name>
    <dbReference type="NCBI Taxonomy" id="993073"/>
    <lineage>
        <taxon>Bacteria</taxon>
        <taxon>Bacillati</taxon>
        <taxon>Actinomycetota</taxon>
        <taxon>Actinomycetes</taxon>
        <taxon>Micrococcales</taxon>
        <taxon>Microbacteriaceae</taxon>
        <taxon>Microbacterium</taxon>
    </lineage>
</organism>
<dbReference type="InterPro" id="IPR015422">
    <property type="entry name" value="PyrdxlP-dep_Trfase_small"/>
</dbReference>
<proteinExistence type="inferred from homology"/>
<evidence type="ECO:0000313" key="4">
    <source>
        <dbReference type="Proteomes" id="UP000285970"/>
    </source>
</evidence>
<evidence type="ECO:0000256" key="2">
    <source>
        <dbReference type="ARBA" id="ARBA00022898"/>
    </source>
</evidence>
<evidence type="ECO:0000256" key="1">
    <source>
        <dbReference type="ARBA" id="ARBA00008954"/>
    </source>
</evidence>
<protein>
    <submittedName>
        <fullName evidence="3">Aminotransferase class III-fold pyridoxal phosphate-dependent enzyme</fullName>
    </submittedName>
</protein>
<dbReference type="AlphaFoldDB" id="A0A3S3LJ29"/>
<reference evidence="3 4" key="1">
    <citation type="journal article" date="2018" name="Front. Microbiol.">
        <title>Novel Insights Into Bacterial Dimethylsulfoniopropionate Catabolism in the East China Sea.</title>
        <authorList>
            <person name="Liu J."/>
            <person name="Liu J."/>
            <person name="Zhang S.H."/>
            <person name="Liang J."/>
            <person name="Lin H."/>
            <person name="Song D."/>
            <person name="Yang G.P."/>
            <person name="Todd J.D."/>
            <person name="Zhang X.H."/>
        </authorList>
    </citation>
    <scope>NUCLEOTIDE SEQUENCE [LARGE SCALE GENOMIC DNA]</scope>
    <source>
        <strain evidence="3 4">ZYFD042</strain>
    </source>
</reference>
<dbReference type="InterPro" id="IPR011009">
    <property type="entry name" value="Kinase-like_dom_sf"/>
</dbReference>
<dbReference type="OrthoDB" id="9801834at2"/>
<dbReference type="Proteomes" id="UP000285970">
    <property type="component" value="Unassembled WGS sequence"/>
</dbReference>
<comment type="similarity">
    <text evidence="1">Belongs to the class-III pyridoxal-phosphate-dependent aminotransferase family.</text>
</comment>
<dbReference type="InterPro" id="IPR005814">
    <property type="entry name" value="Aminotrans_3"/>
</dbReference>
<keyword evidence="3" id="KW-0032">Aminotransferase</keyword>
<sequence length="806" mass="85565">MTDALFDYFTAGELPTPTLPADEAVALFRHAHGFDVEVQSLGSQQDQNFLVRPAGGGDPIGVLKISNPVFSESEIEMQDAAAAAVARAEPGLRIPEIVTGPRGPLAGWWETSQGRLHARVISFVPGSTLTGSGYLAPRTVARLGELAAAVSVALAGETHAASGRVLQWDLRHAERVIAEIAATEPDAEVREYCAAATAAALAALRPVADALPRQLGHFDVTDDNVLRPHGVDTLPDAVIDFGDVIDSWAVGEIAVTVSSVLHHDGATSASTLPAIAAFDRRRPLSDDEITALWPLVVLRGVVLVLSGRQQVRLDDANDYASGALDREFEILRRAITVPIEVATARIRRALGRDVSDAPAWGGASLLPTGVRPVVLDATTLSPLADEGAWLAADALEAAAQRLLDGGADAVVLPALVPTLLGAPSRTPEEPATVPTAASVWFAEPTRLDLPGGALAVRVGDGIPDPSARTLEVAARTRVRVLLTSLDPADVPDAVRPSDLPGWRAVVGDATPALGVAMPEPVVDDLLERREAVVAEVQEHYYSRPPRIERGWREYLIGVDGRVYLDVEKLRALAAEGHAPAAFLSETFYGNAGGVALPDGYLREVYTAVRELGGLAIADEVQVGFGRLGSWFWGFHQQGVVPDIVAVAKSIGAGFPLGAVITRREIADRYRTQGYFFSSTGGSPLSSVVGMTVLDIIEEEGLQENACVVGAHLKARLEALGERHPLVGTVHGSGLYLGLEFVRDRDTLEPATEETAAICDRLLELGVIMQPTGDHQNVLKIKPPLCVSRESADYFADMLDRALSTGF</sequence>
<evidence type="ECO:0000313" key="3">
    <source>
        <dbReference type="EMBL" id="RWR17750.1"/>
    </source>
</evidence>
<comment type="caution">
    <text evidence="3">The sequence shown here is derived from an EMBL/GenBank/DDBJ whole genome shotgun (WGS) entry which is preliminary data.</text>
</comment>
<dbReference type="SUPFAM" id="SSF56112">
    <property type="entry name" value="Protein kinase-like (PK-like)"/>
    <property type="match status" value="1"/>
</dbReference>
<dbReference type="PANTHER" id="PTHR45688">
    <property type="match status" value="1"/>
</dbReference>
<accession>A0A3S3LJ29</accession>
<dbReference type="Pfam" id="PF00202">
    <property type="entry name" value="Aminotran_3"/>
    <property type="match status" value="1"/>
</dbReference>
<dbReference type="Gene3D" id="3.40.640.10">
    <property type="entry name" value="Type I PLP-dependent aspartate aminotransferase-like (Major domain)"/>
    <property type="match status" value="1"/>
</dbReference>
<gene>
    <name evidence="3" type="ORF">D8Y23_10910</name>
</gene>
<dbReference type="Gene3D" id="3.90.1150.10">
    <property type="entry name" value="Aspartate Aminotransferase, domain 1"/>
    <property type="match status" value="1"/>
</dbReference>
<keyword evidence="2" id="KW-0663">Pyridoxal phosphate</keyword>
<dbReference type="InterPro" id="IPR015424">
    <property type="entry name" value="PyrdxlP-dep_Trfase"/>
</dbReference>
<dbReference type="SUPFAM" id="SSF53383">
    <property type="entry name" value="PLP-dependent transferases"/>
    <property type="match status" value="1"/>
</dbReference>
<dbReference type="EMBL" id="RBZY01000037">
    <property type="protein sequence ID" value="RWR17750.1"/>
    <property type="molecule type" value="Genomic_DNA"/>
</dbReference>